<feature type="domain" description="Response regulatory" evidence="14">
    <location>
        <begin position="782"/>
        <end position="901"/>
    </location>
</feature>
<comment type="caution">
    <text evidence="15">The sequence shown here is derived from an EMBL/GenBank/DDBJ whole genome shotgun (WGS) entry which is preliminary data.</text>
</comment>
<evidence type="ECO:0000256" key="2">
    <source>
        <dbReference type="ARBA" id="ARBA00012438"/>
    </source>
</evidence>
<keyword evidence="12" id="KW-0472">Membrane</keyword>
<sequence length="907" mass="102488">MKLYGFIFIILLQLQTESTSLLARQVSSPSKSLQQEGLIDSLNQWSEKHFESNIKEALKTSKRALALSKEQGYVAGEAESMVHLGWIYYRMNQYADAIEYAFKGHESITDINDPRLLAKSLFNIGAIYSEGIGQPEEALEYFSQAYEKSKLLQDSVLTGRALNNMAYILSRLGRPDDAKELITPFLQSNNTPYLQAFAKRTYGDILVMEGDTTGALKNYLEAYKSLVKSDNQLFTTVTCINRIADIYLHTGKPYIAKSYLDKGFAISNKNHYREHLVKISKQYSSYYEVIGNYRVALYYQKQYLALRDTIREEINAKNMGRLEAKFDFDQRLDAINSEMAFNEKLIQEQLEQQVFRRNIFLAGFILMIIVASFILYSTYKVRKAKQQADSANQAKSDFISSMSHEIRTPLNGVIGFSELLSSTHLDAGQHQYVNLINQSAKALMEIVNDILDFSKIEAGKLEIEDAATNISKLGAETVNLIALQAHKKKIELILDIDDDIPYQVSTDQVRLKQILLNLLSNAIKFTSKGEILLQIKQLVLTDAQTVLRFSVKDTGTGINAKNQEKIFSAFTQEDSSTTRKYGGTGLGLAITKKLLEMMGTYIHLESTVGKGSVFWFDLELPITKAKNNKEPHLIRNGFKALLIDANVTHGEVVLKTLHNLDIQTKWLTNENKIIEYLKSEPSLDIILVNQSLYKTNGVTLVNKLKNELKVIKSTTKIILMHNAFVKDSVLPDIIDTYLIKPFKKADFIGVTNRIFSPDHHVEPKQNQNTNKKLETLKPIQPQILVAEDNQVNMLLTRKILNSLVPNATLYAAKNGKQAVEIFQEKPLDLIFMDIQMPVLNGFEATQMIRKLESPGNHVPIIALTAGILNNEKQRSKAAGLDDFTSKPMDKEAIMDLLLKYLSTHQPA</sequence>
<keyword evidence="7" id="KW-0067">ATP-binding</keyword>
<dbReference type="Proteomes" id="UP000619457">
    <property type="component" value="Unassembled WGS sequence"/>
</dbReference>
<evidence type="ECO:0000256" key="4">
    <source>
        <dbReference type="ARBA" id="ARBA00022679"/>
    </source>
</evidence>
<keyword evidence="3 11" id="KW-0597">Phosphoprotein</keyword>
<dbReference type="AlphaFoldDB" id="A0A918URT3"/>
<evidence type="ECO:0000256" key="10">
    <source>
        <dbReference type="ARBA" id="ARBA00068150"/>
    </source>
</evidence>
<evidence type="ECO:0000256" key="12">
    <source>
        <dbReference type="SAM" id="Phobius"/>
    </source>
</evidence>
<evidence type="ECO:0000256" key="3">
    <source>
        <dbReference type="ARBA" id="ARBA00022553"/>
    </source>
</evidence>
<evidence type="ECO:0000256" key="11">
    <source>
        <dbReference type="PROSITE-ProRule" id="PRU00169"/>
    </source>
</evidence>
<evidence type="ECO:0000313" key="15">
    <source>
        <dbReference type="EMBL" id="GGZ30696.1"/>
    </source>
</evidence>
<dbReference type="InterPro" id="IPR036097">
    <property type="entry name" value="HisK_dim/P_sf"/>
</dbReference>
<dbReference type="InterPro" id="IPR004358">
    <property type="entry name" value="Sig_transdc_His_kin-like_C"/>
</dbReference>
<reference evidence="15" key="2">
    <citation type="submission" date="2020-09" db="EMBL/GenBank/DDBJ databases">
        <authorList>
            <person name="Sun Q."/>
            <person name="Kim S."/>
        </authorList>
    </citation>
    <scope>NUCLEOTIDE SEQUENCE</scope>
    <source>
        <strain evidence="15">KCTC 12368</strain>
    </source>
</reference>
<dbReference type="PANTHER" id="PTHR45339">
    <property type="entry name" value="HYBRID SIGNAL TRANSDUCTION HISTIDINE KINASE J"/>
    <property type="match status" value="1"/>
</dbReference>
<evidence type="ECO:0000256" key="5">
    <source>
        <dbReference type="ARBA" id="ARBA00022741"/>
    </source>
</evidence>
<dbReference type="CDD" id="cd17546">
    <property type="entry name" value="REC_hyHK_CKI1_RcsC-like"/>
    <property type="match status" value="1"/>
</dbReference>
<keyword evidence="5" id="KW-0547">Nucleotide-binding</keyword>
<dbReference type="InterPro" id="IPR001789">
    <property type="entry name" value="Sig_transdc_resp-reg_receiver"/>
</dbReference>
<evidence type="ECO:0000256" key="1">
    <source>
        <dbReference type="ARBA" id="ARBA00000085"/>
    </source>
</evidence>
<keyword evidence="4" id="KW-0808">Transferase</keyword>
<dbReference type="EC" id="2.7.13.3" evidence="2"/>
<keyword evidence="12" id="KW-0812">Transmembrane</keyword>
<evidence type="ECO:0000256" key="6">
    <source>
        <dbReference type="ARBA" id="ARBA00022777"/>
    </source>
</evidence>
<dbReference type="Gene3D" id="3.40.50.2300">
    <property type="match status" value="2"/>
</dbReference>
<dbReference type="InterPro" id="IPR011006">
    <property type="entry name" value="CheY-like_superfamily"/>
</dbReference>
<dbReference type="SUPFAM" id="SSF52172">
    <property type="entry name" value="CheY-like"/>
    <property type="match status" value="2"/>
</dbReference>
<dbReference type="Pfam" id="PF00072">
    <property type="entry name" value="Response_reg"/>
    <property type="match status" value="1"/>
</dbReference>
<dbReference type="CDD" id="cd16922">
    <property type="entry name" value="HATPase_EvgS-ArcB-TorS-like"/>
    <property type="match status" value="1"/>
</dbReference>
<dbReference type="SUPFAM" id="SSF55874">
    <property type="entry name" value="ATPase domain of HSP90 chaperone/DNA topoisomerase II/histidine kinase"/>
    <property type="match status" value="1"/>
</dbReference>
<evidence type="ECO:0000259" key="13">
    <source>
        <dbReference type="PROSITE" id="PS50109"/>
    </source>
</evidence>
<comment type="caution">
    <text evidence="11">Lacks conserved residue(s) required for the propagation of feature annotation.</text>
</comment>
<dbReference type="SMART" id="SM00388">
    <property type="entry name" value="HisKA"/>
    <property type="match status" value="1"/>
</dbReference>
<protein>
    <recommendedName>
        <fullName evidence="10">Sensory/regulatory protein RpfC</fullName>
        <ecNumber evidence="2">2.7.13.3</ecNumber>
    </recommendedName>
</protein>
<dbReference type="Pfam" id="PF13181">
    <property type="entry name" value="TPR_8"/>
    <property type="match status" value="1"/>
</dbReference>
<evidence type="ECO:0000256" key="7">
    <source>
        <dbReference type="ARBA" id="ARBA00022840"/>
    </source>
</evidence>
<keyword evidence="16" id="KW-1185">Reference proteome</keyword>
<dbReference type="SMART" id="SM00448">
    <property type="entry name" value="REC"/>
    <property type="match status" value="2"/>
</dbReference>
<name>A0A918URT3_9BACT</name>
<dbReference type="Gene3D" id="3.30.565.10">
    <property type="entry name" value="Histidine kinase-like ATPase, C-terminal domain"/>
    <property type="match status" value="1"/>
</dbReference>
<dbReference type="FunFam" id="1.10.287.130:FF:000002">
    <property type="entry name" value="Two-component osmosensing histidine kinase"/>
    <property type="match status" value="1"/>
</dbReference>
<proteinExistence type="predicted"/>
<comment type="subunit">
    <text evidence="9">At low DSF concentrations, interacts with RpfF.</text>
</comment>
<dbReference type="InterPro" id="IPR003594">
    <property type="entry name" value="HATPase_dom"/>
</dbReference>
<dbReference type="InterPro" id="IPR003661">
    <property type="entry name" value="HisK_dim/P_dom"/>
</dbReference>
<evidence type="ECO:0000259" key="14">
    <source>
        <dbReference type="PROSITE" id="PS50110"/>
    </source>
</evidence>
<organism evidence="15 16">
    <name type="scientific">Echinicola pacifica</name>
    <dbReference type="NCBI Taxonomy" id="346377"/>
    <lineage>
        <taxon>Bacteria</taxon>
        <taxon>Pseudomonadati</taxon>
        <taxon>Bacteroidota</taxon>
        <taxon>Cytophagia</taxon>
        <taxon>Cytophagales</taxon>
        <taxon>Cyclobacteriaceae</taxon>
        <taxon>Echinicola</taxon>
    </lineage>
</organism>
<dbReference type="InterPro" id="IPR036890">
    <property type="entry name" value="HATPase_C_sf"/>
</dbReference>
<dbReference type="EMBL" id="BMWX01000004">
    <property type="protein sequence ID" value="GGZ30696.1"/>
    <property type="molecule type" value="Genomic_DNA"/>
</dbReference>
<dbReference type="PROSITE" id="PS50110">
    <property type="entry name" value="RESPONSE_REGULATORY"/>
    <property type="match status" value="2"/>
</dbReference>
<comment type="catalytic activity">
    <reaction evidence="1">
        <text>ATP + protein L-histidine = ADP + protein N-phospho-L-histidine.</text>
        <dbReference type="EC" id="2.7.13.3"/>
    </reaction>
</comment>
<dbReference type="SUPFAM" id="SSF48452">
    <property type="entry name" value="TPR-like"/>
    <property type="match status" value="2"/>
</dbReference>
<dbReference type="CDD" id="cd00082">
    <property type="entry name" value="HisKA"/>
    <property type="match status" value="1"/>
</dbReference>
<evidence type="ECO:0000256" key="8">
    <source>
        <dbReference type="ARBA" id="ARBA00023012"/>
    </source>
</evidence>
<dbReference type="Pfam" id="PF13424">
    <property type="entry name" value="TPR_12"/>
    <property type="match status" value="1"/>
</dbReference>
<dbReference type="PROSITE" id="PS50109">
    <property type="entry name" value="HIS_KIN"/>
    <property type="match status" value="1"/>
</dbReference>
<dbReference type="FunFam" id="3.30.565.10:FF:000010">
    <property type="entry name" value="Sensor histidine kinase RcsC"/>
    <property type="match status" value="1"/>
</dbReference>
<gene>
    <name evidence="15" type="ORF">GCM10007049_24470</name>
</gene>
<dbReference type="Pfam" id="PF02518">
    <property type="entry name" value="HATPase_c"/>
    <property type="match status" value="1"/>
</dbReference>
<dbReference type="PRINTS" id="PR00344">
    <property type="entry name" value="BCTRLSENSOR"/>
</dbReference>
<dbReference type="InterPro" id="IPR019734">
    <property type="entry name" value="TPR_rpt"/>
</dbReference>
<dbReference type="InterPro" id="IPR005467">
    <property type="entry name" value="His_kinase_dom"/>
</dbReference>
<dbReference type="Pfam" id="PF00512">
    <property type="entry name" value="HisKA"/>
    <property type="match status" value="1"/>
</dbReference>
<dbReference type="RefSeq" id="WP_018474647.1">
    <property type="nucleotide sequence ID" value="NZ_BMWX01000004.1"/>
</dbReference>
<dbReference type="Gene3D" id="1.25.40.10">
    <property type="entry name" value="Tetratricopeptide repeat domain"/>
    <property type="match status" value="2"/>
</dbReference>
<dbReference type="GO" id="GO:0000155">
    <property type="term" value="F:phosphorelay sensor kinase activity"/>
    <property type="evidence" value="ECO:0007669"/>
    <property type="project" value="InterPro"/>
</dbReference>
<dbReference type="InterPro" id="IPR011990">
    <property type="entry name" value="TPR-like_helical_dom_sf"/>
</dbReference>
<dbReference type="SUPFAM" id="SSF47384">
    <property type="entry name" value="Homodimeric domain of signal transducing histidine kinase"/>
    <property type="match status" value="1"/>
</dbReference>
<evidence type="ECO:0000256" key="9">
    <source>
        <dbReference type="ARBA" id="ARBA00064003"/>
    </source>
</evidence>
<accession>A0A918URT3</accession>
<dbReference type="SMART" id="SM00387">
    <property type="entry name" value="HATPase_c"/>
    <property type="match status" value="1"/>
</dbReference>
<feature type="domain" description="Response regulatory" evidence="14">
    <location>
        <begin position="639"/>
        <end position="755"/>
    </location>
</feature>
<feature type="transmembrane region" description="Helical" evidence="12">
    <location>
        <begin position="359"/>
        <end position="379"/>
    </location>
</feature>
<dbReference type="SMART" id="SM00028">
    <property type="entry name" value="TPR"/>
    <property type="match status" value="4"/>
</dbReference>
<feature type="modified residue" description="4-aspartylphosphate" evidence="11">
    <location>
        <position position="833"/>
    </location>
</feature>
<reference evidence="15" key="1">
    <citation type="journal article" date="2014" name="Int. J. Syst. Evol. Microbiol.">
        <title>Complete genome sequence of Corynebacterium casei LMG S-19264T (=DSM 44701T), isolated from a smear-ripened cheese.</title>
        <authorList>
            <consortium name="US DOE Joint Genome Institute (JGI-PGF)"/>
            <person name="Walter F."/>
            <person name="Albersmeier A."/>
            <person name="Kalinowski J."/>
            <person name="Ruckert C."/>
        </authorList>
    </citation>
    <scope>NUCLEOTIDE SEQUENCE</scope>
    <source>
        <strain evidence="15">KCTC 12368</strain>
    </source>
</reference>
<dbReference type="PANTHER" id="PTHR45339:SF1">
    <property type="entry name" value="HYBRID SIGNAL TRANSDUCTION HISTIDINE KINASE J"/>
    <property type="match status" value="1"/>
</dbReference>
<keyword evidence="6" id="KW-0418">Kinase</keyword>
<dbReference type="GO" id="GO:0005524">
    <property type="term" value="F:ATP binding"/>
    <property type="evidence" value="ECO:0007669"/>
    <property type="project" value="UniProtKB-KW"/>
</dbReference>
<keyword evidence="12" id="KW-1133">Transmembrane helix</keyword>
<dbReference type="Gene3D" id="1.10.287.130">
    <property type="match status" value="1"/>
</dbReference>
<keyword evidence="8" id="KW-0902">Two-component regulatory system</keyword>
<feature type="domain" description="Histidine kinase" evidence="13">
    <location>
        <begin position="401"/>
        <end position="622"/>
    </location>
</feature>
<evidence type="ECO:0000313" key="16">
    <source>
        <dbReference type="Proteomes" id="UP000619457"/>
    </source>
</evidence>